<evidence type="ECO:0000256" key="2">
    <source>
        <dbReference type="ARBA" id="ARBA00006020"/>
    </source>
</evidence>
<sequence length="128" mass="15145">MRPSLVLRVRPRRPERPNQTPLFPPLKLYRAILRAHVHKLPQDLRYLGDQYVKKEFKDHTKIDNPLHVVGFLTEWQDYLKQVDGGKWLDGKLSKTELDKMTPEQIGQLYELMQATKKIGEDEVEEIRV</sequence>
<dbReference type="GO" id="GO:0034553">
    <property type="term" value="P:mitochondrial respiratory chain complex II assembly"/>
    <property type="evidence" value="ECO:0007669"/>
    <property type="project" value="UniProtKB-UniRule"/>
</dbReference>
<dbReference type="AlphaFoldDB" id="A0A8H7ZD67"/>
<reference evidence="7 8" key="1">
    <citation type="submission" date="2020-12" db="EMBL/GenBank/DDBJ databases">
        <title>Effect of drift, selection, and recombination on the evolution of hybrid genomes in Candida yeast pathogens.</title>
        <authorList>
            <person name="Mixao V."/>
            <person name="Ksiezopolska E."/>
            <person name="Saus E."/>
            <person name="Boekhout T."/>
            <person name="Gacser A."/>
            <person name="Gabaldon T."/>
        </authorList>
    </citation>
    <scope>NUCLEOTIDE SEQUENCE [LARGE SCALE GENOMIC DNA]</scope>
    <source>
        <strain evidence="7 8">BP57</strain>
    </source>
</reference>
<dbReference type="GO" id="GO:0005758">
    <property type="term" value="C:mitochondrial intermembrane space"/>
    <property type="evidence" value="ECO:0007669"/>
    <property type="project" value="TreeGrafter"/>
</dbReference>
<accession>A0A8H7ZD67</accession>
<dbReference type="RefSeq" id="XP_067548784.1">
    <property type="nucleotide sequence ID" value="XM_067690305.1"/>
</dbReference>
<dbReference type="CDD" id="cd20270">
    <property type="entry name" value="Complex1_LYR_SDHAF3_LYRM10"/>
    <property type="match status" value="1"/>
</dbReference>
<dbReference type="PANTHER" id="PTHR13137:SF6">
    <property type="entry name" value="SUCCINATE DEHYDROGENASE ASSEMBLY FACTOR 3, MITOCHONDRIAL"/>
    <property type="match status" value="1"/>
</dbReference>
<dbReference type="Pfam" id="PF13233">
    <property type="entry name" value="Complex1_LYR_2"/>
    <property type="match status" value="1"/>
</dbReference>
<keyword evidence="3" id="KW-0809">Transit peptide</keyword>
<comment type="similarity">
    <text evidence="2 6">Belongs to the complex I LYR family. SDHAF3 subfamily.</text>
</comment>
<evidence type="ECO:0000313" key="8">
    <source>
        <dbReference type="Proteomes" id="UP000669133"/>
    </source>
</evidence>
<dbReference type="InterPro" id="IPR008381">
    <property type="entry name" value="SDHAF3/Sdh7"/>
</dbReference>
<protein>
    <recommendedName>
        <fullName evidence="6">Succinate dehydrogenase assembly factor 3</fullName>
        <shortName evidence="6">SDH assembly factor 3</shortName>
        <shortName evidence="6">SDHAF3</shortName>
    </recommendedName>
</protein>
<keyword evidence="5 6" id="KW-0143">Chaperone</keyword>
<evidence type="ECO:0000256" key="4">
    <source>
        <dbReference type="ARBA" id="ARBA00023128"/>
    </source>
</evidence>
<dbReference type="GO" id="GO:0005759">
    <property type="term" value="C:mitochondrial matrix"/>
    <property type="evidence" value="ECO:0007669"/>
    <property type="project" value="UniProtKB-SubCell"/>
</dbReference>
<comment type="subunit">
    <text evidence="6">Interacts with the iron-sulfur protein subunit within the SDH catalytic dimer.</text>
</comment>
<dbReference type="GO" id="GO:0006105">
    <property type="term" value="P:succinate metabolic process"/>
    <property type="evidence" value="ECO:0007669"/>
    <property type="project" value="TreeGrafter"/>
</dbReference>
<evidence type="ECO:0000256" key="1">
    <source>
        <dbReference type="ARBA" id="ARBA00004305"/>
    </source>
</evidence>
<keyword evidence="4 6" id="KW-0496">Mitochondrion</keyword>
<keyword evidence="8" id="KW-1185">Reference proteome</keyword>
<evidence type="ECO:0000313" key="7">
    <source>
        <dbReference type="EMBL" id="KAG5419668.1"/>
    </source>
</evidence>
<comment type="caution">
    <text evidence="7">The sequence shown here is derived from an EMBL/GenBank/DDBJ whole genome shotgun (WGS) entry which is preliminary data.</text>
</comment>
<organism evidence="7 8">
    <name type="scientific">Candida metapsilosis</name>
    <dbReference type="NCBI Taxonomy" id="273372"/>
    <lineage>
        <taxon>Eukaryota</taxon>
        <taxon>Fungi</taxon>
        <taxon>Dikarya</taxon>
        <taxon>Ascomycota</taxon>
        <taxon>Saccharomycotina</taxon>
        <taxon>Pichiomycetes</taxon>
        <taxon>Debaryomycetaceae</taxon>
        <taxon>Candida/Lodderomyces clade</taxon>
        <taxon>Candida</taxon>
    </lineage>
</organism>
<evidence type="ECO:0000256" key="5">
    <source>
        <dbReference type="ARBA" id="ARBA00023186"/>
    </source>
</evidence>
<dbReference type="Proteomes" id="UP000669133">
    <property type="component" value="Unassembled WGS sequence"/>
</dbReference>
<evidence type="ECO:0000256" key="3">
    <source>
        <dbReference type="ARBA" id="ARBA00022946"/>
    </source>
</evidence>
<dbReference type="GeneID" id="93650177"/>
<dbReference type="OrthoDB" id="278329at2759"/>
<proteinExistence type="inferred from homology"/>
<comment type="function">
    <text evidence="6">Plays an essential role in the assembly of succinate dehydrogenase (SDH), an enzyme complex (also referred to as respiratory complex II) that is a component of both the tricarboxylic acid (TCA) cycle and the mitochondrial electron transport chain, and which couples the oxidation of succinate to fumarate with the reduction of ubiquinone (coenzyme Q) to ubiquinol. Promotes maturation of the iron-sulfur protein subunit of the SDH catalytic dimer, protecting it from the deleterious effects of oxidants. May act together with SDHAF1.</text>
</comment>
<dbReference type="PANTHER" id="PTHR13137">
    <property type="entry name" value="DC11 ACN9 HOMOLOG"/>
    <property type="match status" value="1"/>
</dbReference>
<name>A0A8H7ZD67_9ASCO</name>
<comment type="subcellular location">
    <subcellularLocation>
        <location evidence="1 6">Mitochondrion matrix</location>
    </subcellularLocation>
</comment>
<evidence type="ECO:0000256" key="6">
    <source>
        <dbReference type="RuleBase" id="RU368039"/>
    </source>
</evidence>
<dbReference type="EMBL" id="JAEOAQ010000002">
    <property type="protein sequence ID" value="KAG5419668.1"/>
    <property type="molecule type" value="Genomic_DNA"/>
</dbReference>
<gene>
    <name evidence="7" type="ORF">I9W82_001548</name>
</gene>